<sequence>MASVFWDSNGVILIDYLQKGKTITRAYYSSLFDKMKAELKEKRPHLQKKSCSPKTKHRLTPQVAMAEIHELRFELLGHPPYSLDLAPSDLFFIPSSKTCARGTEIFVK</sequence>
<reference evidence="1" key="1">
    <citation type="submission" date="2020-08" db="EMBL/GenBank/DDBJ databases">
        <title>Multicomponent nature underlies the extraordinary mechanical properties of spider dragline silk.</title>
        <authorList>
            <person name="Kono N."/>
            <person name="Nakamura H."/>
            <person name="Mori M."/>
            <person name="Yoshida Y."/>
            <person name="Ohtoshi R."/>
            <person name="Malay A.D."/>
            <person name="Moran D.A.P."/>
            <person name="Tomita M."/>
            <person name="Numata K."/>
            <person name="Arakawa K."/>
        </authorList>
    </citation>
    <scope>NUCLEOTIDE SEQUENCE</scope>
</reference>
<proteinExistence type="predicted"/>
<dbReference type="EMBL" id="BMAU01021277">
    <property type="protein sequence ID" value="GFY07764.1"/>
    <property type="molecule type" value="Genomic_DNA"/>
</dbReference>
<dbReference type="InterPro" id="IPR052709">
    <property type="entry name" value="Transposase-MT_Hybrid"/>
</dbReference>
<dbReference type="Pfam" id="PF01359">
    <property type="entry name" value="Transposase_1"/>
    <property type="match status" value="1"/>
</dbReference>
<dbReference type="InterPro" id="IPR001888">
    <property type="entry name" value="Transposase_1"/>
</dbReference>
<comment type="caution">
    <text evidence="1">The sequence shown here is derived from an EMBL/GenBank/DDBJ whole genome shotgun (WGS) entry which is preliminary data.</text>
</comment>
<evidence type="ECO:0000313" key="2">
    <source>
        <dbReference type="Proteomes" id="UP000887159"/>
    </source>
</evidence>
<dbReference type="Proteomes" id="UP000887159">
    <property type="component" value="Unassembled WGS sequence"/>
</dbReference>
<gene>
    <name evidence="1" type="primary">SETMR</name>
    <name evidence="1" type="ORF">TNCV_4133611</name>
</gene>
<dbReference type="PANTHER" id="PTHR46060">
    <property type="entry name" value="MARINER MOS1 TRANSPOSASE-LIKE PROTEIN"/>
    <property type="match status" value="1"/>
</dbReference>
<accession>A0A8X6VHR1</accession>
<name>A0A8X6VHR1_TRICX</name>
<dbReference type="InterPro" id="IPR036397">
    <property type="entry name" value="RNaseH_sf"/>
</dbReference>
<dbReference type="PANTHER" id="PTHR46060:SF1">
    <property type="entry name" value="MARINER MOS1 TRANSPOSASE-LIKE PROTEIN"/>
    <property type="match status" value="1"/>
</dbReference>
<dbReference type="AlphaFoldDB" id="A0A8X6VHR1"/>
<organism evidence="1 2">
    <name type="scientific">Trichonephila clavipes</name>
    <name type="common">Golden silk orbweaver</name>
    <name type="synonym">Nephila clavipes</name>
    <dbReference type="NCBI Taxonomy" id="2585209"/>
    <lineage>
        <taxon>Eukaryota</taxon>
        <taxon>Metazoa</taxon>
        <taxon>Ecdysozoa</taxon>
        <taxon>Arthropoda</taxon>
        <taxon>Chelicerata</taxon>
        <taxon>Arachnida</taxon>
        <taxon>Araneae</taxon>
        <taxon>Araneomorphae</taxon>
        <taxon>Entelegynae</taxon>
        <taxon>Araneoidea</taxon>
        <taxon>Nephilidae</taxon>
        <taxon>Trichonephila</taxon>
    </lineage>
</organism>
<evidence type="ECO:0000313" key="1">
    <source>
        <dbReference type="EMBL" id="GFY07764.1"/>
    </source>
</evidence>
<keyword evidence="2" id="KW-1185">Reference proteome</keyword>
<dbReference type="Gene3D" id="3.30.420.10">
    <property type="entry name" value="Ribonuclease H-like superfamily/Ribonuclease H"/>
    <property type="match status" value="1"/>
</dbReference>
<dbReference type="GO" id="GO:0003676">
    <property type="term" value="F:nucleic acid binding"/>
    <property type="evidence" value="ECO:0007669"/>
    <property type="project" value="InterPro"/>
</dbReference>
<protein>
    <submittedName>
        <fullName evidence="1">Histone-lysine N-methyltransferase SETMAR</fullName>
    </submittedName>
</protein>